<evidence type="ECO:0000313" key="9">
    <source>
        <dbReference type="Proteomes" id="UP000001064"/>
    </source>
</evidence>
<dbReference type="KEGG" id="dpp:DICPUDRAFT_159376"/>
<feature type="transmembrane region" description="Helical" evidence="6">
    <location>
        <begin position="134"/>
        <end position="154"/>
    </location>
</feature>
<dbReference type="OrthoDB" id="18806at2759"/>
<dbReference type="SMART" id="SM00724">
    <property type="entry name" value="TLC"/>
    <property type="match status" value="1"/>
</dbReference>
<proteinExistence type="predicted"/>
<evidence type="ECO:0000256" key="1">
    <source>
        <dbReference type="ARBA" id="ARBA00004141"/>
    </source>
</evidence>
<dbReference type="InterPro" id="IPR006634">
    <property type="entry name" value="TLC-dom"/>
</dbReference>
<dbReference type="PANTHER" id="PTHR13439:SF47">
    <property type="entry name" value="TLC DOMAIN-CONTAINING PROTEIN 4 C"/>
    <property type="match status" value="1"/>
</dbReference>
<dbReference type="GO" id="GO:0055088">
    <property type="term" value="P:lipid homeostasis"/>
    <property type="evidence" value="ECO:0000318"/>
    <property type="project" value="GO_Central"/>
</dbReference>
<dbReference type="AlphaFoldDB" id="F1A3Z2"/>
<dbReference type="InterPro" id="IPR050846">
    <property type="entry name" value="TLCD"/>
</dbReference>
<evidence type="ECO:0000259" key="7">
    <source>
        <dbReference type="PROSITE" id="PS50922"/>
    </source>
</evidence>
<dbReference type="PROSITE" id="PS50922">
    <property type="entry name" value="TLC"/>
    <property type="match status" value="1"/>
</dbReference>
<feature type="transmembrane region" description="Helical" evidence="6">
    <location>
        <begin position="192"/>
        <end position="216"/>
    </location>
</feature>
<organism evidence="8 9">
    <name type="scientific">Dictyostelium purpureum</name>
    <name type="common">Slime mold</name>
    <dbReference type="NCBI Taxonomy" id="5786"/>
    <lineage>
        <taxon>Eukaryota</taxon>
        <taxon>Amoebozoa</taxon>
        <taxon>Evosea</taxon>
        <taxon>Eumycetozoa</taxon>
        <taxon>Dictyostelia</taxon>
        <taxon>Dictyosteliales</taxon>
        <taxon>Dictyosteliaceae</taxon>
        <taxon>Dictyostelium</taxon>
    </lineage>
</organism>
<feature type="transmembrane region" description="Helical" evidence="6">
    <location>
        <begin position="236"/>
        <end position="258"/>
    </location>
</feature>
<dbReference type="GO" id="GO:0016020">
    <property type="term" value="C:membrane"/>
    <property type="evidence" value="ECO:0007669"/>
    <property type="project" value="UniProtKB-SubCell"/>
</dbReference>
<comment type="subcellular location">
    <subcellularLocation>
        <location evidence="1">Membrane</location>
        <topology evidence="1">Multi-pass membrane protein</topology>
    </subcellularLocation>
</comment>
<keyword evidence="2 5" id="KW-0812">Transmembrane</keyword>
<name>F1A3Z2_DICPU</name>
<dbReference type="STRING" id="5786.F1A3Z2"/>
<dbReference type="GO" id="GO:0005783">
    <property type="term" value="C:endoplasmic reticulum"/>
    <property type="evidence" value="ECO:0000318"/>
    <property type="project" value="GO_Central"/>
</dbReference>
<accession>F1A3Z2</accession>
<dbReference type="EMBL" id="GL871487">
    <property type="protein sequence ID" value="EGC29086.1"/>
    <property type="molecule type" value="Genomic_DNA"/>
</dbReference>
<feature type="transmembrane region" description="Helical" evidence="6">
    <location>
        <begin position="101"/>
        <end position="122"/>
    </location>
</feature>
<dbReference type="VEuPathDB" id="AmoebaDB:DICPUDRAFT_159376"/>
<protein>
    <recommendedName>
        <fullName evidence="7">TLC domain-containing protein</fullName>
    </recommendedName>
</protein>
<dbReference type="Pfam" id="PF03798">
    <property type="entry name" value="TRAM_LAG1_CLN8"/>
    <property type="match status" value="1"/>
</dbReference>
<sequence length="382" mass="44728">MAIIEQLDFNYYKNYRNEYQFNGSQLFGQILISTIFFFIVFYKCNYISLHLLGSKSKKAYIGLNEKKRLEWNQRIISMVHALLVLPFCFLTLFEVLEHGDIFYYESSVCYLVISISSGYFLWDLYVCYRYPKINGIAMILHAIMGFTSNIYVMLPQGRPAFIPIVSLILLSELSTIPLNLKGFIQDVNPKSKYYNALLLAFVGTFLFVRCVLGIPFNVYLAYGSIQRLSIFPLDKSLVFLTEDLISFSLNSYWGFLMIRKLIQKYGSKTESEVCFYFDKFKDREILLTSNIKHLEIKKDKEIEILFLKVFHSLLVKFLNIEEDYWEKLIVFLEKIKNGEYQDEYNIPFYKSINNTNLTTTTTTTTTTTSPPKLTFLNNKIFG</sequence>
<reference evidence="9" key="1">
    <citation type="journal article" date="2011" name="Genome Biol.">
        <title>Comparative genomics of the social amoebae Dictyostelium discoideum and Dictyostelium purpureum.</title>
        <authorList>
            <consortium name="US DOE Joint Genome Institute (JGI-PGF)"/>
            <person name="Sucgang R."/>
            <person name="Kuo A."/>
            <person name="Tian X."/>
            <person name="Salerno W."/>
            <person name="Parikh A."/>
            <person name="Feasley C.L."/>
            <person name="Dalin E."/>
            <person name="Tu H."/>
            <person name="Huang E."/>
            <person name="Barry K."/>
            <person name="Lindquist E."/>
            <person name="Shapiro H."/>
            <person name="Bruce D."/>
            <person name="Schmutz J."/>
            <person name="Salamov A."/>
            <person name="Fey P."/>
            <person name="Gaudet P."/>
            <person name="Anjard C."/>
            <person name="Babu M.M."/>
            <person name="Basu S."/>
            <person name="Bushmanova Y."/>
            <person name="van der Wel H."/>
            <person name="Katoh-Kurasawa M."/>
            <person name="Dinh C."/>
            <person name="Coutinho P.M."/>
            <person name="Saito T."/>
            <person name="Elias M."/>
            <person name="Schaap P."/>
            <person name="Kay R.R."/>
            <person name="Henrissat B."/>
            <person name="Eichinger L."/>
            <person name="Rivero F."/>
            <person name="Putnam N.H."/>
            <person name="West C.M."/>
            <person name="Loomis W.F."/>
            <person name="Chisholm R.L."/>
            <person name="Shaulsky G."/>
            <person name="Strassmann J.E."/>
            <person name="Queller D.C."/>
            <person name="Kuspa A."/>
            <person name="Grigoriev I.V."/>
        </authorList>
    </citation>
    <scope>NUCLEOTIDE SEQUENCE [LARGE SCALE GENOMIC DNA]</scope>
    <source>
        <strain evidence="9">QSDP1</strain>
    </source>
</reference>
<feature type="transmembrane region" description="Helical" evidence="6">
    <location>
        <begin position="160"/>
        <end position="180"/>
    </location>
</feature>
<dbReference type="eggNOG" id="KOG4561">
    <property type="taxonomic scope" value="Eukaryota"/>
</dbReference>
<gene>
    <name evidence="8" type="ORF">DICPUDRAFT_159376</name>
</gene>
<dbReference type="GeneID" id="10506617"/>
<feature type="domain" description="TLC" evidence="7">
    <location>
        <begin position="66"/>
        <end position="266"/>
    </location>
</feature>
<evidence type="ECO:0000256" key="2">
    <source>
        <dbReference type="ARBA" id="ARBA00022692"/>
    </source>
</evidence>
<dbReference type="InParanoid" id="F1A3Z2"/>
<evidence type="ECO:0000256" key="3">
    <source>
        <dbReference type="ARBA" id="ARBA00022989"/>
    </source>
</evidence>
<dbReference type="RefSeq" id="XP_003294387.1">
    <property type="nucleotide sequence ID" value="XM_003294339.1"/>
</dbReference>
<keyword evidence="4 5" id="KW-0472">Membrane</keyword>
<evidence type="ECO:0000313" key="8">
    <source>
        <dbReference type="EMBL" id="EGC29086.1"/>
    </source>
</evidence>
<feature type="transmembrane region" description="Helical" evidence="6">
    <location>
        <begin position="75"/>
        <end position="95"/>
    </location>
</feature>
<dbReference type="Proteomes" id="UP000001064">
    <property type="component" value="Unassembled WGS sequence"/>
</dbReference>
<dbReference type="PANTHER" id="PTHR13439">
    <property type="entry name" value="CT120 PROTEIN"/>
    <property type="match status" value="1"/>
</dbReference>
<dbReference type="OMA" id="IESTICI"/>
<dbReference type="FunCoup" id="F1A3Z2">
    <property type="interactions" value="57"/>
</dbReference>
<evidence type="ECO:0000256" key="4">
    <source>
        <dbReference type="ARBA" id="ARBA00023136"/>
    </source>
</evidence>
<feature type="transmembrane region" description="Helical" evidence="6">
    <location>
        <begin position="26"/>
        <end position="48"/>
    </location>
</feature>
<keyword evidence="9" id="KW-1185">Reference proteome</keyword>
<evidence type="ECO:0000256" key="5">
    <source>
        <dbReference type="PROSITE-ProRule" id="PRU00205"/>
    </source>
</evidence>
<keyword evidence="3 6" id="KW-1133">Transmembrane helix</keyword>
<evidence type="ECO:0000256" key="6">
    <source>
        <dbReference type="SAM" id="Phobius"/>
    </source>
</evidence>